<gene>
    <name evidence="2" type="ORF">IQ241_10630</name>
</gene>
<feature type="transmembrane region" description="Helical" evidence="1">
    <location>
        <begin position="59"/>
        <end position="81"/>
    </location>
</feature>
<evidence type="ECO:0000313" key="2">
    <source>
        <dbReference type="EMBL" id="MBE9077746.1"/>
    </source>
</evidence>
<proteinExistence type="predicted"/>
<comment type="caution">
    <text evidence="2">The sequence shown here is derived from an EMBL/GenBank/DDBJ whole genome shotgun (WGS) entry which is preliminary data.</text>
</comment>
<reference evidence="2" key="1">
    <citation type="submission" date="2020-10" db="EMBL/GenBank/DDBJ databases">
        <authorList>
            <person name="Castelo-Branco R."/>
            <person name="Eusebio N."/>
            <person name="Adriana R."/>
            <person name="Vieira A."/>
            <person name="Brugerolle De Fraissinette N."/>
            <person name="Rezende De Castro R."/>
            <person name="Schneider M.P."/>
            <person name="Vasconcelos V."/>
            <person name="Leao P.N."/>
        </authorList>
    </citation>
    <scope>NUCLEOTIDE SEQUENCE</scope>
    <source>
        <strain evidence="2">LEGE 07310</strain>
    </source>
</reference>
<keyword evidence="1" id="KW-0472">Membrane</keyword>
<keyword evidence="3" id="KW-1185">Reference proteome</keyword>
<dbReference type="RefSeq" id="WP_193906840.1">
    <property type="nucleotide sequence ID" value="NZ_JADEXG010000021.1"/>
</dbReference>
<dbReference type="AlphaFoldDB" id="A0A8J7AP95"/>
<evidence type="ECO:0000313" key="3">
    <source>
        <dbReference type="Proteomes" id="UP000636505"/>
    </source>
</evidence>
<dbReference type="EMBL" id="JADEXG010000021">
    <property type="protein sequence ID" value="MBE9077746.1"/>
    <property type="molecule type" value="Genomic_DNA"/>
</dbReference>
<protein>
    <recommendedName>
        <fullName evidence="4">DUF1269 domain-containing protein</fullName>
    </recommendedName>
</protein>
<dbReference type="PANTHER" id="PTHR36109">
    <property type="entry name" value="MEMBRANE PROTEIN-RELATED"/>
    <property type="match status" value="1"/>
</dbReference>
<dbReference type="InterPro" id="IPR052948">
    <property type="entry name" value="Low_temp-induced_all0457"/>
</dbReference>
<dbReference type="Proteomes" id="UP000636505">
    <property type="component" value="Unassembled WGS sequence"/>
</dbReference>
<keyword evidence="1" id="KW-1133">Transmembrane helix</keyword>
<evidence type="ECO:0000256" key="1">
    <source>
        <dbReference type="SAM" id="Phobius"/>
    </source>
</evidence>
<accession>A0A8J7AP95</accession>
<name>A0A8J7AP95_9CYAN</name>
<evidence type="ECO:0008006" key="4">
    <source>
        <dbReference type="Google" id="ProtNLM"/>
    </source>
</evidence>
<dbReference type="PANTHER" id="PTHR36109:SF1">
    <property type="entry name" value="SLR0613 PROTEIN"/>
    <property type="match status" value="1"/>
</dbReference>
<organism evidence="2 3">
    <name type="scientific">Vasconcelosia minhoensis LEGE 07310</name>
    <dbReference type="NCBI Taxonomy" id="915328"/>
    <lineage>
        <taxon>Bacteria</taxon>
        <taxon>Bacillati</taxon>
        <taxon>Cyanobacteriota</taxon>
        <taxon>Cyanophyceae</taxon>
        <taxon>Nodosilineales</taxon>
        <taxon>Cymatolegaceae</taxon>
        <taxon>Vasconcelosia</taxon>
        <taxon>Vasconcelosia minhoensis</taxon>
    </lineage>
</organism>
<feature type="transmembrane region" description="Helical" evidence="1">
    <location>
        <begin position="93"/>
        <end position="112"/>
    </location>
</feature>
<sequence>MSYLVAILADRIKAEAVYTALEEAKLPKDQVSIVGAGYQTAEQANLLDPRQQTWRQIRLMATWLIPFGFAAGIVFDTITGLETFPWAGTLGNRLIGGVLGAGSGALGGFFMGNGPKLLIGDSLLSYQRCLEAGQYLIVVRGADELVTQAARIIGPFRPEELEGYSDPLF</sequence>
<keyword evidence="1" id="KW-0812">Transmembrane</keyword>